<name>A0A7V8NWF7_9BACT</name>
<evidence type="ECO:0000313" key="3">
    <source>
        <dbReference type="Proteomes" id="UP000567293"/>
    </source>
</evidence>
<sequence length="148" mass="16708">MGICKKFLGALALLFLLVSVPTAVAQIHSETCKSDDSGSIVQIDERNERIFVVTTLDKINTVVKARKVLLALQKTLKECRSDWGNMWSVSFFSDAKHAGYKHDDSVKPFVRDGSWSRAYLGEYERVEGKLTLHPADPNRLKFLKVPLR</sequence>
<dbReference type="Proteomes" id="UP000567293">
    <property type="component" value="Unassembled WGS sequence"/>
</dbReference>
<evidence type="ECO:0008006" key="4">
    <source>
        <dbReference type="Google" id="ProtNLM"/>
    </source>
</evidence>
<feature type="chain" id="PRO_5030853006" description="DUF2141 domain-containing protein" evidence="1">
    <location>
        <begin position="26"/>
        <end position="148"/>
    </location>
</feature>
<comment type="caution">
    <text evidence="2">The sequence shown here is derived from an EMBL/GenBank/DDBJ whole genome shotgun (WGS) entry which is preliminary data.</text>
</comment>
<evidence type="ECO:0000256" key="1">
    <source>
        <dbReference type="SAM" id="SignalP"/>
    </source>
</evidence>
<dbReference type="AlphaFoldDB" id="A0A7V8NWF7"/>
<dbReference type="EMBL" id="JACDQQ010002639">
    <property type="protein sequence ID" value="MBA0088707.1"/>
    <property type="molecule type" value="Genomic_DNA"/>
</dbReference>
<evidence type="ECO:0000313" key="2">
    <source>
        <dbReference type="EMBL" id="MBA0088707.1"/>
    </source>
</evidence>
<reference evidence="2" key="1">
    <citation type="submission" date="2020-06" db="EMBL/GenBank/DDBJ databases">
        <title>Legume-microbial interactions unlock mineral nutrients during tropical forest succession.</title>
        <authorList>
            <person name="Epihov D.Z."/>
        </authorList>
    </citation>
    <scope>NUCLEOTIDE SEQUENCE [LARGE SCALE GENOMIC DNA]</scope>
    <source>
        <strain evidence="2">Pan2503</strain>
    </source>
</reference>
<proteinExistence type="predicted"/>
<feature type="signal peptide" evidence="1">
    <location>
        <begin position="1"/>
        <end position="25"/>
    </location>
</feature>
<protein>
    <recommendedName>
        <fullName evidence="4">DUF2141 domain-containing protein</fullName>
    </recommendedName>
</protein>
<keyword evidence="1" id="KW-0732">Signal</keyword>
<gene>
    <name evidence="2" type="ORF">HRJ53_27270</name>
</gene>
<organism evidence="2 3">
    <name type="scientific">Candidatus Acidiferrum panamense</name>
    <dbReference type="NCBI Taxonomy" id="2741543"/>
    <lineage>
        <taxon>Bacteria</taxon>
        <taxon>Pseudomonadati</taxon>
        <taxon>Acidobacteriota</taxon>
        <taxon>Terriglobia</taxon>
        <taxon>Candidatus Acidiferrales</taxon>
        <taxon>Candidatus Acidiferrum</taxon>
    </lineage>
</organism>
<keyword evidence="3" id="KW-1185">Reference proteome</keyword>
<accession>A0A7V8NWF7</accession>